<dbReference type="SMART" id="SM01381">
    <property type="entry name" value="7TM_GPCR_Srsx"/>
    <property type="match status" value="1"/>
</dbReference>
<keyword evidence="6 11" id="KW-0472">Membrane</keyword>
<feature type="transmembrane region" description="Helical" evidence="11">
    <location>
        <begin position="225"/>
        <end position="245"/>
    </location>
</feature>
<evidence type="ECO:0000256" key="11">
    <source>
        <dbReference type="RuleBase" id="RU201114"/>
    </source>
</evidence>
<evidence type="ECO:0000256" key="6">
    <source>
        <dbReference type="ARBA" id="ARBA00023136"/>
    </source>
</evidence>
<gene>
    <name evidence="13" type="primary">ADORA3</name>
</gene>
<keyword evidence="2 11" id="KW-1003">Cell membrane</keyword>
<dbReference type="GO" id="GO:0005886">
    <property type="term" value="C:plasma membrane"/>
    <property type="evidence" value="ECO:0007669"/>
    <property type="project" value="UniProtKB-SubCell"/>
</dbReference>
<name>A0A3Q3AVA7_KRYMA</name>
<dbReference type="Ensembl" id="ENSKMAT00000021264.1">
    <property type="protein sequence ID" value="ENSKMAP00000020988.1"/>
    <property type="gene ID" value="ENSKMAG00000015595.1"/>
</dbReference>
<evidence type="ECO:0000256" key="5">
    <source>
        <dbReference type="ARBA" id="ARBA00023040"/>
    </source>
</evidence>
<keyword evidence="10 11" id="KW-0807">Transducer</keyword>
<dbReference type="PANTHER" id="PTHR24246">
    <property type="entry name" value="OLFACTORY RECEPTOR AND ADENOSINE RECEPTOR"/>
    <property type="match status" value="1"/>
</dbReference>
<keyword evidence="14" id="KW-1185">Reference proteome</keyword>
<evidence type="ECO:0000259" key="12">
    <source>
        <dbReference type="PROSITE" id="PS50262"/>
    </source>
</evidence>
<feature type="transmembrane region" description="Helical" evidence="11">
    <location>
        <begin position="126"/>
        <end position="147"/>
    </location>
</feature>
<dbReference type="PRINTS" id="PR00424">
    <property type="entry name" value="ADENOSINER"/>
</dbReference>
<reference evidence="13" key="1">
    <citation type="submission" date="2025-08" db="UniProtKB">
        <authorList>
            <consortium name="Ensembl"/>
        </authorList>
    </citation>
    <scope>IDENTIFICATION</scope>
</reference>
<evidence type="ECO:0000256" key="2">
    <source>
        <dbReference type="ARBA" id="ARBA00022475"/>
    </source>
</evidence>
<evidence type="ECO:0000256" key="4">
    <source>
        <dbReference type="ARBA" id="ARBA00022989"/>
    </source>
</evidence>
<evidence type="ECO:0000256" key="7">
    <source>
        <dbReference type="ARBA" id="ARBA00023157"/>
    </source>
</evidence>
<dbReference type="SUPFAM" id="SSF81321">
    <property type="entry name" value="Family A G protein-coupled receptor-like"/>
    <property type="match status" value="1"/>
</dbReference>
<dbReference type="GO" id="GO:0030425">
    <property type="term" value="C:dendrite"/>
    <property type="evidence" value="ECO:0007669"/>
    <property type="project" value="TreeGrafter"/>
</dbReference>
<feature type="transmembrane region" description="Helical" evidence="11">
    <location>
        <begin position="50"/>
        <end position="72"/>
    </location>
</feature>
<sequence>HPNSSSSMDMEKGNYTVIEVVIAVICCLGNMLVILALWKTKSIQQPTFCLIVSLAVADFMVGSVAIPLAVLVDGQVETSFHVCLFISCVILLLTLVSVLCLMAIAVDRYLVALHRYRRTVTWRHSYFVAAICWLVAVPLSFTPLFGWHTDPPQSGISTALCRFVNVIPMSYLVYFNFILCTLTPLLVMTVLYSHVFSYIRKNLREKPGSNAKNQSQNYLRKEKQLAASLFLVLALFAVSWLPLHIMNCIEYFQPQSVTEVAFYAGIVLSHANSAVNPIVYAFKIRKIRKAYLRFWKHFSFILCQTIPSHQHSLKKNVQRR</sequence>
<dbReference type="AlphaFoldDB" id="A0A3Q3AVA7"/>
<dbReference type="Gene3D" id="1.20.1070.10">
    <property type="entry name" value="Rhodopsin 7-helix transmembrane proteins"/>
    <property type="match status" value="1"/>
</dbReference>
<evidence type="ECO:0000256" key="3">
    <source>
        <dbReference type="ARBA" id="ARBA00022692"/>
    </source>
</evidence>
<comment type="similarity">
    <text evidence="11">Belongs to the G-protein coupled receptor 1 family.</text>
</comment>
<dbReference type="InterPro" id="IPR001634">
    <property type="entry name" value="Adenosn_rcpt"/>
</dbReference>
<feature type="transmembrane region" description="Helical" evidence="11">
    <location>
        <begin position="84"/>
        <end position="106"/>
    </location>
</feature>
<evidence type="ECO:0000256" key="9">
    <source>
        <dbReference type="ARBA" id="ARBA00023180"/>
    </source>
</evidence>
<dbReference type="Proteomes" id="UP000264800">
    <property type="component" value="Unplaced"/>
</dbReference>
<keyword evidence="5 11" id="KW-0297">G-protein coupled receptor</keyword>
<dbReference type="Pfam" id="PF00001">
    <property type="entry name" value="7tm_1"/>
    <property type="match status" value="1"/>
</dbReference>
<reference evidence="13" key="2">
    <citation type="submission" date="2025-09" db="UniProtKB">
        <authorList>
            <consortium name="Ensembl"/>
        </authorList>
    </citation>
    <scope>IDENTIFICATION</scope>
</reference>
<evidence type="ECO:0000256" key="1">
    <source>
        <dbReference type="ARBA" id="ARBA00004651"/>
    </source>
</evidence>
<keyword evidence="8 11" id="KW-0675">Receptor</keyword>
<keyword evidence="4 11" id="KW-1133">Transmembrane helix</keyword>
<dbReference type="PROSITE" id="PS50262">
    <property type="entry name" value="G_PROTEIN_RECEP_F1_2"/>
    <property type="match status" value="1"/>
</dbReference>
<protein>
    <submittedName>
        <fullName evidence="13">Adenosine A3 receptor</fullName>
    </submittedName>
</protein>
<feature type="transmembrane region" description="Helical" evidence="11">
    <location>
        <begin position="260"/>
        <end position="282"/>
    </location>
</feature>
<feature type="domain" description="G-protein coupled receptors family 1 profile" evidence="12">
    <location>
        <begin position="29"/>
        <end position="280"/>
    </location>
</feature>
<organism evidence="13 14">
    <name type="scientific">Kryptolebias marmoratus</name>
    <name type="common">Mangrove killifish</name>
    <name type="synonym">Rivulus marmoratus</name>
    <dbReference type="NCBI Taxonomy" id="37003"/>
    <lineage>
        <taxon>Eukaryota</taxon>
        <taxon>Metazoa</taxon>
        <taxon>Chordata</taxon>
        <taxon>Craniata</taxon>
        <taxon>Vertebrata</taxon>
        <taxon>Euteleostomi</taxon>
        <taxon>Actinopterygii</taxon>
        <taxon>Neopterygii</taxon>
        <taxon>Teleostei</taxon>
        <taxon>Neoteleostei</taxon>
        <taxon>Acanthomorphata</taxon>
        <taxon>Ovalentaria</taxon>
        <taxon>Atherinomorphae</taxon>
        <taxon>Cyprinodontiformes</taxon>
        <taxon>Rivulidae</taxon>
        <taxon>Kryptolebias</taxon>
    </lineage>
</organism>
<keyword evidence="3 11" id="KW-0812">Transmembrane</keyword>
<dbReference type="GO" id="GO:0001609">
    <property type="term" value="F:G protein-coupled adenosine receptor activity"/>
    <property type="evidence" value="ECO:0007669"/>
    <property type="project" value="UniProtKB-UniRule"/>
</dbReference>
<evidence type="ECO:0000313" key="14">
    <source>
        <dbReference type="Proteomes" id="UP000264800"/>
    </source>
</evidence>
<dbReference type="GeneTree" id="ENSGT01030000234555"/>
<evidence type="ECO:0000313" key="13">
    <source>
        <dbReference type="Ensembl" id="ENSKMAP00000020988.1"/>
    </source>
</evidence>
<dbReference type="GO" id="GO:0045202">
    <property type="term" value="C:synapse"/>
    <property type="evidence" value="ECO:0007669"/>
    <property type="project" value="TreeGrafter"/>
</dbReference>
<comment type="subcellular location">
    <subcellularLocation>
        <location evidence="1 11">Cell membrane</location>
        <topology evidence="1 11">Multi-pass membrane protein</topology>
    </subcellularLocation>
</comment>
<dbReference type="InterPro" id="IPR017452">
    <property type="entry name" value="GPCR_Rhodpsn_7TM"/>
</dbReference>
<dbReference type="PANTHER" id="PTHR24246:SF54">
    <property type="entry name" value="ADENOSINE RECEPTOR A1-RELATED"/>
    <property type="match status" value="1"/>
</dbReference>
<keyword evidence="7 11" id="KW-1015">Disulfide bond</keyword>
<feature type="transmembrane region" description="Helical" evidence="11">
    <location>
        <begin position="173"/>
        <end position="196"/>
    </location>
</feature>
<dbReference type="PRINTS" id="PR00237">
    <property type="entry name" value="GPCRRHODOPSN"/>
</dbReference>
<proteinExistence type="inferred from homology"/>
<evidence type="ECO:0000256" key="8">
    <source>
        <dbReference type="ARBA" id="ARBA00023170"/>
    </source>
</evidence>
<accession>A0A3Q3AVA7</accession>
<keyword evidence="9 11" id="KW-0325">Glycoprotein</keyword>
<dbReference type="OMA" id="IAFHIGI"/>
<dbReference type="InterPro" id="IPR000276">
    <property type="entry name" value="GPCR_Rhodpsn"/>
</dbReference>
<evidence type="ECO:0000256" key="10">
    <source>
        <dbReference type="ARBA" id="ARBA00023224"/>
    </source>
</evidence>
<feature type="transmembrane region" description="Helical" evidence="11">
    <location>
        <begin position="20"/>
        <end position="38"/>
    </location>
</feature>